<dbReference type="RefSeq" id="WP_096349455.1">
    <property type="nucleotide sequence ID" value="NZ_AP017313.1"/>
</dbReference>
<comment type="similarity">
    <text evidence="1">Belongs to the methyltransferase superfamily.</text>
</comment>
<organism evidence="4 5">
    <name type="scientific">Mucilaginibacter gotjawali</name>
    <dbReference type="NCBI Taxonomy" id="1550579"/>
    <lineage>
        <taxon>Bacteria</taxon>
        <taxon>Pseudomonadati</taxon>
        <taxon>Bacteroidota</taxon>
        <taxon>Sphingobacteriia</taxon>
        <taxon>Sphingobacteriales</taxon>
        <taxon>Sphingobacteriaceae</taxon>
        <taxon>Mucilaginibacter</taxon>
    </lineage>
</organism>
<evidence type="ECO:0000313" key="5">
    <source>
        <dbReference type="Proteomes" id="UP000218263"/>
    </source>
</evidence>
<dbReference type="Pfam" id="PF08241">
    <property type="entry name" value="Methyltransf_11"/>
    <property type="match status" value="1"/>
</dbReference>
<dbReference type="PANTHER" id="PTHR44942:SF4">
    <property type="entry name" value="METHYLTRANSFERASE TYPE 11 DOMAIN-CONTAINING PROTEIN"/>
    <property type="match status" value="1"/>
</dbReference>
<keyword evidence="3" id="KW-0808">Transferase</keyword>
<dbReference type="EMBL" id="AP017313">
    <property type="protein sequence ID" value="BAU52095.1"/>
    <property type="molecule type" value="Genomic_DNA"/>
</dbReference>
<dbReference type="CDD" id="cd02440">
    <property type="entry name" value="AdoMet_MTases"/>
    <property type="match status" value="1"/>
</dbReference>
<dbReference type="PANTHER" id="PTHR44942">
    <property type="entry name" value="METHYLTRANSF_11 DOMAIN-CONTAINING PROTEIN"/>
    <property type="match status" value="1"/>
</dbReference>
<sequence>MAENTLISSGIDAFYAGAAEDKRLTYGLGPLELERNQELIASRIPANGGVIVDVGGGPGVYAEWLAGLGHTVYLIDPVHKHIQQAQKRAAKLKKPFKATLGEARQLDFPDNSADVLILHGPLYHLQKKADRLKALYEAYRVLKPNGVLLAFAINHTVSTLTGLLNGMIHDPQFYAMCQSELQTGIHNPPASWPGILPEAFFHKPDELLDEVKEAGFASLELFAVEGMIWLDSKYFESRSNPQKKAAMMNLLKTNEQNRELLAFSPHMMVCGRKSAGNA</sequence>
<dbReference type="GO" id="GO:0008757">
    <property type="term" value="F:S-adenosylmethionine-dependent methyltransferase activity"/>
    <property type="evidence" value="ECO:0007669"/>
    <property type="project" value="InterPro"/>
</dbReference>
<dbReference type="GO" id="GO:0032259">
    <property type="term" value="P:methylation"/>
    <property type="evidence" value="ECO:0007669"/>
    <property type="project" value="UniProtKB-KW"/>
</dbReference>
<dbReference type="InterPro" id="IPR029063">
    <property type="entry name" value="SAM-dependent_MTases_sf"/>
</dbReference>
<evidence type="ECO:0000313" key="4">
    <source>
        <dbReference type="EMBL" id="BAU52095.1"/>
    </source>
</evidence>
<keyword evidence="2" id="KW-0489">Methyltransferase</keyword>
<dbReference type="KEGG" id="mgot:MgSA37_00245"/>
<dbReference type="AlphaFoldDB" id="A0A110AZZ1"/>
<dbReference type="InterPro" id="IPR051052">
    <property type="entry name" value="Diverse_substrate_MTase"/>
</dbReference>
<dbReference type="Proteomes" id="UP000218263">
    <property type="component" value="Chromosome"/>
</dbReference>
<evidence type="ECO:0000256" key="3">
    <source>
        <dbReference type="ARBA" id="ARBA00022679"/>
    </source>
</evidence>
<evidence type="ECO:0000256" key="2">
    <source>
        <dbReference type="ARBA" id="ARBA00022603"/>
    </source>
</evidence>
<evidence type="ECO:0000256" key="1">
    <source>
        <dbReference type="ARBA" id="ARBA00008361"/>
    </source>
</evidence>
<proteinExistence type="inferred from homology"/>
<gene>
    <name evidence="4" type="ORF">MgSA37_00245</name>
</gene>
<dbReference type="SUPFAM" id="SSF53335">
    <property type="entry name" value="S-adenosyl-L-methionine-dependent methyltransferases"/>
    <property type="match status" value="1"/>
</dbReference>
<keyword evidence="5" id="KW-1185">Reference proteome</keyword>
<accession>A0A110AZZ1</accession>
<name>A0A110AZZ1_9SPHI</name>
<protein>
    <submittedName>
        <fullName evidence="4">Uncharacterized protein</fullName>
    </submittedName>
</protein>
<dbReference type="Gene3D" id="3.40.50.150">
    <property type="entry name" value="Vaccinia Virus protein VP39"/>
    <property type="match status" value="1"/>
</dbReference>
<dbReference type="InterPro" id="IPR013216">
    <property type="entry name" value="Methyltransf_11"/>
</dbReference>
<reference evidence="4 5" key="1">
    <citation type="submission" date="2015-12" db="EMBL/GenBank/DDBJ databases">
        <title>Genome sequence of Mucilaginibacter gotjawali.</title>
        <authorList>
            <person name="Lee J.S."/>
            <person name="Lee K.C."/>
            <person name="Kim K.K."/>
            <person name="Lee B.W."/>
        </authorList>
    </citation>
    <scope>NUCLEOTIDE SEQUENCE [LARGE SCALE GENOMIC DNA]</scope>
    <source>
        <strain evidence="4 5">SA3-7</strain>
    </source>
</reference>
<dbReference type="OrthoDB" id="9810615at2"/>